<dbReference type="GO" id="GO:0003700">
    <property type="term" value="F:DNA-binding transcription factor activity"/>
    <property type="evidence" value="ECO:0007669"/>
    <property type="project" value="InterPro"/>
</dbReference>
<proteinExistence type="inferred from homology"/>
<dbReference type="SMART" id="SM00415">
    <property type="entry name" value="HSF"/>
    <property type="match status" value="1"/>
</dbReference>
<dbReference type="SUPFAM" id="SSF46785">
    <property type="entry name" value="Winged helix' DNA-binding domain"/>
    <property type="match status" value="1"/>
</dbReference>
<name>A0A024UQM6_9STRA</name>
<feature type="domain" description="HSF-type DNA-binding" evidence="6">
    <location>
        <begin position="5"/>
        <end position="102"/>
    </location>
</feature>
<dbReference type="STRING" id="157072.A0A024UQM6"/>
<protein>
    <recommendedName>
        <fullName evidence="6">HSF-type DNA-binding domain-containing protein</fullName>
    </recommendedName>
</protein>
<dbReference type="InterPro" id="IPR036390">
    <property type="entry name" value="WH_DNA-bd_sf"/>
</dbReference>
<dbReference type="VEuPathDB" id="FungiDB:H310_02499"/>
<accession>A0A024UQM6</accession>
<dbReference type="InterPro" id="IPR000232">
    <property type="entry name" value="HSF_DNA-bd"/>
</dbReference>
<dbReference type="RefSeq" id="XP_008864255.1">
    <property type="nucleotide sequence ID" value="XM_008866033.1"/>
</dbReference>
<dbReference type="PANTHER" id="PTHR10015">
    <property type="entry name" value="HEAT SHOCK TRANSCRIPTION FACTOR"/>
    <property type="match status" value="1"/>
</dbReference>
<feature type="coiled-coil region" evidence="5">
    <location>
        <begin position="113"/>
        <end position="140"/>
    </location>
</feature>
<evidence type="ECO:0000256" key="2">
    <source>
        <dbReference type="ARBA" id="ARBA00023125"/>
    </source>
</evidence>
<dbReference type="InterPro" id="IPR037162">
    <property type="entry name" value="TRPM_tetra_sf"/>
</dbReference>
<evidence type="ECO:0000259" key="6">
    <source>
        <dbReference type="SMART" id="SM00415"/>
    </source>
</evidence>
<organism evidence="7">
    <name type="scientific">Aphanomyces invadans</name>
    <dbReference type="NCBI Taxonomy" id="157072"/>
    <lineage>
        <taxon>Eukaryota</taxon>
        <taxon>Sar</taxon>
        <taxon>Stramenopiles</taxon>
        <taxon>Oomycota</taxon>
        <taxon>Saprolegniomycetes</taxon>
        <taxon>Saprolegniales</taxon>
        <taxon>Verrucalvaceae</taxon>
        <taxon>Aphanomyces</taxon>
    </lineage>
</organism>
<dbReference type="EMBL" id="KI913954">
    <property type="protein sequence ID" value="ETW08162.1"/>
    <property type="molecule type" value="Genomic_DNA"/>
</dbReference>
<dbReference type="PRINTS" id="PR00056">
    <property type="entry name" value="HSFDOMAIN"/>
</dbReference>
<dbReference type="GeneID" id="20079549"/>
<dbReference type="Gene3D" id="1.20.5.1010">
    <property type="entry name" value="TRPM, tetramerisation domain"/>
    <property type="match status" value="1"/>
</dbReference>
<evidence type="ECO:0000256" key="5">
    <source>
        <dbReference type="SAM" id="Coils"/>
    </source>
</evidence>
<dbReference type="OrthoDB" id="65004at2759"/>
<comment type="similarity">
    <text evidence="4">Belongs to the HSF family.</text>
</comment>
<reference evidence="7" key="1">
    <citation type="submission" date="2013-12" db="EMBL/GenBank/DDBJ databases">
        <title>The Genome Sequence of Aphanomyces invadans NJM9701.</title>
        <authorList>
            <consortium name="The Broad Institute Genomics Platform"/>
            <person name="Russ C."/>
            <person name="Tyler B."/>
            <person name="van West P."/>
            <person name="Dieguez-Uribeondo J."/>
            <person name="Young S.K."/>
            <person name="Zeng Q."/>
            <person name="Gargeya S."/>
            <person name="Fitzgerald M."/>
            <person name="Abouelleil A."/>
            <person name="Alvarado L."/>
            <person name="Chapman S.B."/>
            <person name="Gainer-Dewar J."/>
            <person name="Goldberg J."/>
            <person name="Griggs A."/>
            <person name="Gujja S."/>
            <person name="Hansen M."/>
            <person name="Howarth C."/>
            <person name="Imamovic A."/>
            <person name="Ireland A."/>
            <person name="Larimer J."/>
            <person name="McCowan C."/>
            <person name="Murphy C."/>
            <person name="Pearson M."/>
            <person name="Poon T.W."/>
            <person name="Priest M."/>
            <person name="Roberts A."/>
            <person name="Saif S."/>
            <person name="Shea T."/>
            <person name="Sykes S."/>
            <person name="Wortman J."/>
            <person name="Nusbaum C."/>
            <person name="Birren B."/>
        </authorList>
    </citation>
    <scope>NUCLEOTIDE SEQUENCE [LARGE SCALE GENOMIC DNA]</scope>
    <source>
        <strain evidence="7">NJM9701</strain>
    </source>
</reference>
<keyword evidence="2" id="KW-0238">DNA-binding</keyword>
<comment type="subcellular location">
    <subcellularLocation>
        <location evidence="1">Nucleus</location>
    </subcellularLocation>
</comment>
<evidence type="ECO:0000256" key="3">
    <source>
        <dbReference type="ARBA" id="ARBA00023242"/>
    </source>
</evidence>
<evidence type="ECO:0000256" key="4">
    <source>
        <dbReference type="RuleBase" id="RU004020"/>
    </source>
</evidence>
<keyword evidence="3" id="KW-0539">Nucleus</keyword>
<dbReference type="GO" id="GO:0005634">
    <property type="term" value="C:nucleus"/>
    <property type="evidence" value="ECO:0007669"/>
    <property type="project" value="UniProtKB-SubCell"/>
</dbReference>
<dbReference type="InterPro" id="IPR036388">
    <property type="entry name" value="WH-like_DNA-bd_sf"/>
</dbReference>
<sequence length="202" mass="23166">MKKAAAPMFLQKLFDMLHAIPPSMGGWCHGGSAFEIKSPTDFARVILPQYFKHSKYTSFVRQLNFYGFVKGAKVAETPTSVVFQHDYFHQHKPHLIRRIKRKTNHSTTESDAVDDLRRDVHAIKETLSSMDAQLKQLQEVVKSMVATMTLLEPYQFHSADARARPVGQVNQQLLAEAIEYYMPQSTEDWSHRTSHHAEVPKL</sequence>
<dbReference type="Gene3D" id="1.10.10.10">
    <property type="entry name" value="Winged helix-like DNA-binding domain superfamily/Winged helix DNA-binding domain"/>
    <property type="match status" value="1"/>
</dbReference>
<dbReference type="eggNOG" id="KOG0627">
    <property type="taxonomic scope" value="Eukaryota"/>
</dbReference>
<dbReference type="AlphaFoldDB" id="A0A024UQM6"/>
<dbReference type="GO" id="GO:0043565">
    <property type="term" value="F:sequence-specific DNA binding"/>
    <property type="evidence" value="ECO:0007669"/>
    <property type="project" value="InterPro"/>
</dbReference>
<dbReference type="PANTHER" id="PTHR10015:SF206">
    <property type="entry name" value="HSF-TYPE DNA-BINDING DOMAIN-CONTAINING PROTEIN"/>
    <property type="match status" value="1"/>
</dbReference>
<evidence type="ECO:0000313" key="7">
    <source>
        <dbReference type="EMBL" id="ETW08162.1"/>
    </source>
</evidence>
<evidence type="ECO:0000256" key="1">
    <source>
        <dbReference type="ARBA" id="ARBA00004123"/>
    </source>
</evidence>
<keyword evidence="5" id="KW-0175">Coiled coil</keyword>
<gene>
    <name evidence="7" type="ORF">H310_02499</name>
</gene>
<dbReference type="GO" id="GO:0051262">
    <property type="term" value="P:protein tetramerization"/>
    <property type="evidence" value="ECO:0007669"/>
    <property type="project" value="InterPro"/>
</dbReference>
<dbReference type="Pfam" id="PF00447">
    <property type="entry name" value="HSF_DNA-bind"/>
    <property type="match status" value="1"/>
</dbReference>